<dbReference type="eggNOG" id="ENOG502QQ30">
    <property type="taxonomic scope" value="Eukaryota"/>
</dbReference>
<dbReference type="HOGENOM" id="CLU_009974_0_0_1"/>
<keyword evidence="4" id="KW-1185">Reference proteome</keyword>
<dbReference type="EMBL" id="GL377595">
    <property type="protein sequence ID" value="EFJ22612.1"/>
    <property type="molecule type" value="Genomic_DNA"/>
</dbReference>
<keyword evidence="1" id="KW-0175">Coiled coil</keyword>
<dbReference type="InterPro" id="IPR001810">
    <property type="entry name" value="F-box_dom"/>
</dbReference>
<organism evidence="4">
    <name type="scientific">Selaginella moellendorffii</name>
    <name type="common">Spikemoss</name>
    <dbReference type="NCBI Taxonomy" id="88036"/>
    <lineage>
        <taxon>Eukaryota</taxon>
        <taxon>Viridiplantae</taxon>
        <taxon>Streptophyta</taxon>
        <taxon>Embryophyta</taxon>
        <taxon>Tracheophyta</taxon>
        <taxon>Lycopodiopsida</taxon>
        <taxon>Selaginellales</taxon>
        <taxon>Selaginellaceae</taxon>
        <taxon>Selaginella</taxon>
    </lineage>
</organism>
<protein>
    <recommendedName>
        <fullName evidence="2">F-box domain-containing protein</fullName>
    </recommendedName>
</protein>
<dbReference type="PANTHER" id="PTHR31672">
    <property type="entry name" value="BNACNNG10540D PROTEIN"/>
    <property type="match status" value="1"/>
</dbReference>
<feature type="domain" description="F-box" evidence="2">
    <location>
        <begin position="487"/>
        <end position="532"/>
    </location>
</feature>
<dbReference type="Gene3D" id="1.20.1280.50">
    <property type="match status" value="1"/>
</dbReference>
<dbReference type="SUPFAM" id="SSF117281">
    <property type="entry name" value="Kelch motif"/>
    <property type="match status" value="1"/>
</dbReference>
<dbReference type="GO" id="GO:0031146">
    <property type="term" value="P:SCF-dependent proteasomal ubiquitin-dependent protein catabolic process"/>
    <property type="evidence" value="ECO:0000318"/>
    <property type="project" value="GO_Central"/>
</dbReference>
<dbReference type="Gramene" id="EFJ22612">
    <property type="protein sequence ID" value="EFJ22612"/>
    <property type="gene ID" value="SELMODRAFT_443117"/>
</dbReference>
<dbReference type="PROSITE" id="PS50181">
    <property type="entry name" value="FBOX"/>
    <property type="match status" value="1"/>
</dbReference>
<dbReference type="InterPro" id="IPR015915">
    <property type="entry name" value="Kelch-typ_b-propeller"/>
</dbReference>
<gene>
    <name evidence="3" type="ORF">SELMODRAFT_443117</name>
</gene>
<evidence type="ECO:0000313" key="4">
    <source>
        <dbReference type="Proteomes" id="UP000001514"/>
    </source>
</evidence>
<dbReference type="SMART" id="SM00256">
    <property type="entry name" value="FBOX"/>
    <property type="match status" value="1"/>
</dbReference>
<dbReference type="Gene3D" id="2.120.10.80">
    <property type="entry name" value="Kelch-type beta propeller"/>
    <property type="match status" value="1"/>
</dbReference>
<reference evidence="3 4" key="1">
    <citation type="journal article" date="2011" name="Science">
        <title>The Selaginella genome identifies genetic changes associated with the evolution of vascular plants.</title>
        <authorList>
            <person name="Banks J.A."/>
            <person name="Nishiyama T."/>
            <person name="Hasebe M."/>
            <person name="Bowman J.L."/>
            <person name="Gribskov M."/>
            <person name="dePamphilis C."/>
            <person name="Albert V.A."/>
            <person name="Aono N."/>
            <person name="Aoyama T."/>
            <person name="Ambrose B.A."/>
            <person name="Ashton N.W."/>
            <person name="Axtell M.J."/>
            <person name="Barker E."/>
            <person name="Barker M.S."/>
            <person name="Bennetzen J.L."/>
            <person name="Bonawitz N.D."/>
            <person name="Chapple C."/>
            <person name="Cheng C."/>
            <person name="Correa L.G."/>
            <person name="Dacre M."/>
            <person name="DeBarry J."/>
            <person name="Dreyer I."/>
            <person name="Elias M."/>
            <person name="Engstrom E.M."/>
            <person name="Estelle M."/>
            <person name="Feng L."/>
            <person name="Finet C."/>
            <person name="Floyd S.K."/>
            <person name="Frommer W.B."/>
            <person name="Fujita T."/>
            <person name="Gramzow L."/>
            <person name="Gutensohn M."/>
            <person name="Harholt J."/>
            <person name="Hattori M."/>
            <person name="Heyl A."/>
            <person name="Hirai T."/>
            <person name="Hiwatashi Y."/>
            <person name="Ishikawa M."/>
            <person name="Iwata M."/>
            <person name="Karol K.G."/>
            <person name="Koehler B."/>
            <person name="Kolukisaoglu U."/>
            <person name="Kubo M."/>
            <person name="Kurata T."/>
            <person name="Lalonde S."/>
            <person name="Li K."/>
            <person name="Li Y."/>
            <person name="Litt A."/>
            <person name="Lyons E."/>
            <person name="Manning G."/>
            <person name="Maruyama T."/>
            <person name="Michael T.P."/>
            <person name="Mikami K."/>
            <person name="Miyazaki S."/>
            <person name="Morinaga S."/>
            <person name="Murata T."/>
            <person name="Mueller-Roeber B."/>
            <person name="Nelson D.R."/>
            <person name="Obara M."/>
            <person name="Oguri Y."/>
            <person name="Olmstead R.G."/>
            <person name="Onodera N."/>
            <person name="Petersen B.L."/>
            <person name="Pils B."/>
            <person name="Prigge M."/>
            <person name="Rensing S.A."/>
            <person name="Riano-Pachon D.M."/>
            <person name="Roberts A.W."/>
            <person name="Sato Y."/>
            <person name="Scheller H.V."/>
            <person name="Schulz B."/>
            <person name="Schulz C."/>
            <person name="Shakirov E.V."/>
            <person name="Shibagaki N."/>
            <person name="Shinohara N."/>
            <person name="Shippen D.E."/>
            <person name="Soerensen I."/>
            <person name="Sotooka R."/>
            <person name="Sugimoto N."/>
            <person name="Sugita M."/>
            <person name="Sumikawa N."/>
            <person name="Tanurdzic M."/>
            <person name="Theissen G."/>
            <person name="Ulvskov P."/>
            <person name="Wakazuki S."/>
            <person name="Weng J.K."/>
            <person name="Willats W.W."/>
            <person name="Wipf D."/>
            <person name="Wolf P.G."/>
            <person name="Yang L."/>
            <person name="Zimmer A.D."/>
            <person name="Zhu Q."/>
            <person name="Mitros T."/>
            <person name="Hellsten U."/>
            <person name="Loque D."/>
            <person name="Otillar R."/>
            <person name="Salamov A."/>
            <person name="Schmutz J."/>
            <person name="Shapiro H."/>
            <person name="Lindquist E."/>
            <person name="Lucas S."/>
            <person name="Rokhsar D."/>
            <person name="Grigoriev I.V."/>
        </authorList>
    </citation>
    <scope>NUCLEOTIDE SEQUENCE [LARGE SCALE GENOMIC DNA]</scope>
</reference>
<dbReference type="Pfam" id="PF03478">
    <property type="entry name" value="Beta-prop_KIB1-4"/>
    <property type="match status" value="1"/>
</dbReference>
<evidence type="ECO:0000313" key="3">
    <source>
        <dbReference type="EMBL" id="EFJ22612.1"/>
    </source>
</evidence>
<feature type="coiled-coil region" evidence="1">
    <location>
        <begin position="57"/>
        <end position="105"/>
    </location>
</feature>
<evidence type="ECO:0000256" key="1">
    <source>
        <dbReference type="SAM" id="Coils"/>
    </source>
</evidence>
<accession>D8RYQ6</accession>
<dbReference type="InterPro" id="IPR036047">
    <property type="entry name" value="F-box-like_dom_sf"/>
</dbReference>
<dbReference type="InterPro" id="IPR005174">
    <property type="entry name" value="KIB1-4_b-propeller"/>
</dbReference>
<dbReference type="InParanoid" id="D8RYQ6"/>
<evidence type="ECO:0000259" key="2">
    <source>
        <dbReference type="PROSITE" id="PS50181"/>
    </source>
</evidence>
<dbReference type="PANTHER" id="PTHR31672:SF2">
    <property type="entry name" value="F-BOX DOMAIN-CONTAINING PROTEIN"/>
    <property type="match status" value="1"/>
</dbReference>
<dbReference type="KEGG" id="smo:SELMODRAFT_443117"/>
<dbReference type="AlphaFoldDB" id="D8RYQ6"/>
<name>D8RYQ6_SELML</name>
<dbReference type="GO" id="GO:0004842">
    <property type="term" value="F:ubiquitin-protein transferase activity"/>
    <property type="evidence" value="ECO:0000318"/>
    <property type="project" value="GO_Central"/>
</dbReference>
<sequence>MAALCSPQRKGALESDGDGAAGITFSKFKYRFQNLLTEVRALKSKECSARMEAELSVQKLRSKEADQDKEKASLQAQIMEATEARQKLENAIKIMELEMSAMEKNVASSKMQLKAVLDSRNTVVEELKIANYELEQKLKSTSSHLSVAMEKLSRNTMLFEAVEQEASSVKRTLDETRQIVASRADMVAELQQQVAWLVDIEQKLLDKARLLECELRNKNVSCSKKEKEIIALRHMLDTRNDSSIQAKLTIIQKSSEAKDRTISVLTMDKQGLIGEIESLKAVVKRFQEAAAEQDSSSKILREKVLDYQHLLREKSKMGTCQAHKNLDREIWILKRITRHNFKTNHQRVLKARIDLFKIKEPIVVGCSSDKEDATLTNDGGTREEHLQQCAEKEEGGLTSCTCGRPPDSSMLECVSCNNQFHAAYVSWEESSSDLSLFVDISAHVSSSAMEMQCSETQKQGRTTLAGQNHMDSQADMKSRSSGSLLDDSVWSQLPEDMTRIILARLPLPNLLQVRTVCKKWEATIRSPPFLKLCSDLPFRAPWYLGFHGFRHEQGWAFDPSSSRWYTLDFTFLPPGRCAAAAGGLLCFCQDSVQANSLYVCNPITKVWRALPRFPGSIKQVAMRVDKAEDTYLVIAFVQDDVKCGALLYRKGDDSWREAAAMASHPQLLNIVDAAFSGGVLYCLNKCVTRDWQYIKCYHFEQDEWSDLGIPMPSAFRGQDLVQMPYLVDHGGKLLLVEKIISSFADNSTTLAAAAAPSLVDKALKPAIKASVGIHELDLGAREWKNVAGTLEHTTLFVGSFTSRAVYCAVSVYDAIQDSWHRLPEFPRQRMMSNWIFGKPKRNLGVVIPLKGLWKPWYIFELETIETKKSRLEDLVSTRHSHRIGRKQDDADKIKNQRTLGSRSKLTRFRWTLDTHTAQKPDEEKNDKHRRCASFPFFFRGMDGSLNQQQGQDHRNQQSTYHQPGLAFFPQDPKIFFFSCNSDGGGAVATDERISQTKGSQIAVPTKQARDAWMEGQKLSAERRTRMKKAKKSFLFHRLGERLNTREDDRTHCRDHSNHLGAPTKAEHSRVAVAAAAAAAVQDRHAY</sequence>
<dbReference type="InterPro" id="IPR050796">
    <property type="entry name" value="SCF_F-box_component"/>
</dbReference>
<dbReference type="Proteomes" id="UP000001514">
    <property type="component" value="Unassembled WGS sequence"/>
</dbReference>
<dbReference type="SUPFAM" id="SSF81383">
    <property type="entry name" value="F-box domain"/>
    <property type="match status" value="1"/>
</dbReference>
<proteinExistence type="predicted"/>
<dbReference type="Pfam" id="PF00646">
    <property type="entry name" value="F-box"/>
    <property type="match status" value="1"/>
</dbReference>